<feature type="transmembrane region" description="Helical" evidence="1">
    <location>
        <begin position="32"/>
        <end position="50"/>
    </location>
</feature>
<dbReference type="InterPro" id="IPR021333">
    <property type="entry name" value="DUF2946"/>
</dbReference>
<reference evidence="2" key="1">
    <citation type="submission" date="2010-09" db="EMBL/GenBank/DDBJ databases">
        <title>Complete sequence of chromosome2 of Burkholderia sp. CCGE1003.</title>
        <authorList>
            <consortium name="US DOE Joint Genome Institute"/>
            <person name="Lucas S."/>
            <person name="Copeland A."/>
            <person name="Lapidus A."/>
            <person name="Cheng J.-F."/>
            <person name="Bruce D."/>
            <person name="Goodwin L."/>
            <person name="Pitluck S."/>
            <person name="Daligault H."/>
            <person name="Davenport K."/>
            <person name="Detter J.C."/>
            <person name="Han C."/>
            <person name="Tapia R."/>
            <person name="Land M."/>
            <person name="Hauser L."/>
            <person name="Jeffries C."/>
            <person name="Kyrpides N."/>
            <person name="Ivanova N."/>
            <person name="Ovchinnikova G."/>
            <person name="Martinez-Romero E."/>
            <person name="Rogel M.A."/>
            <person name="Auchtung J."/>
            <person name="Tiedje J.M."/>
            <person name="Woyke T."/>
        </authorList>
    </citation>
    <scope>NUCLEOTIDE SEQUENCE</scope>
    <source>
        <strain evidence="2">CCGE1003</strain>
    </source>
</reference>
<dbReference type="HOGENOM" id="CLU_123889_2_0_4"/>
<keyword evidence="1" id="KW-0472">Membrane</keyword>
<dbReference type="AlphaFoldDB" id="E1TEC8"/>
<protein>
    <recommendedName>
        <fullName evidence="3">DUF2946 domain-containing protein</fullName>
    </recommendedName>
</protein>
<dbReference type="EMBL" id="CP002218">
    <property type="protein sequence ID" value="ADN61257.1"/>
    <property type="molecule type" value="Genomic_DNA"/>
</dbReference>
<keyword evidence="1" id="KW-0812">Transmembrane</keyword>
<dbReference type="Pfam" id="PF11162">
    <property type="entry name" value="DUF2946"/>
    <property type="match status" value="1"/>
</dbReference>
<dbReference type="STRING" id="640512.BC1003_5338"/>
<gene>
    <name evidence="2" type="ordered locus">BC1003_5338</name>
</gene>
<dbReference type="eggNOG" id="ENOG5033ED9">
    <property type="taxonomic scope" value="Bacteria"/>
</dbReference>
<name>E1TEC8_BURSG</name>
<evidence type="ECO:0000256" key="1">
    <source>
        <dbReference type="SAM" id="Phobius"/>
    </source>
</evidence>
<accession>E1TEC8</accession>
<dbReference type="OrthoDB" id="8683087at2"/>
<sequence length="168" mass="17435">MPGVRQKNTAGNARIADVSLLIQMNPRAHNRLTAWLGLVAMWLIVFAPVVSQVLASSRAQEPTAALCSALQTAQPGLLSSAQQVAQADHAAHAGHAGTAAMHLSHDDAFGACGYCHLLQHHVAMPTVAAPQPQLLVVVAGTAPPILSTRFTPLGAFPSGRPRAPPVVS</sequence>
<proteinExistence type="predicted"/>
<evidence type="ECO:0000313" key="2">
    <source>
        <dbReference type="EMBL" id="ADN61257.1"/>
    </source>
</evidence>
<organism evidence="2">
    <name type="scientific">Burkholderia sp. (strain CCGE1003)</name>
    <dbReference type="NCBI Taxonomy" id="640512"/>
    <lineage>
        <taxon>Bacteria</taxon>
        <taxon>Pseudomonadati</taxon>
        <taxon>Pseudomonadota</taxon>
        <taxon>Betaproteobacteria</taxon>
        <taxon>Burkholderiales</taxon>
        <taxon>Burkholderiaceae</taxon>
        <taxon>Burkholderia</taxon>
    </lineage>
</organism>
<dbReference type="KEGG" id="bgf:BC1003_5338"/>
<keyword evidence="1" id="KW-1133">Transmembrane helix</keyword>
<evidence type="ECO:0008006" key="3">
    <source>
        <dbReference type="Google" id="ProtNLM"/>
    </source>
</evidence>